<keyword evidence="5" id="KW-0997">Cell inner membrane</keyword>
<evidence type="ECO:0000256" key="5">
    <source>
        <dbReference type="ARBA" id="ARBA00022519"/>
    </source>
</evidence>
<dbReference type="PROSITE" id="PS50850">
    <property type="entry name" value="MFS"/>
    <property type="match status" value="1"/>
</dbReference>
<keyword evidence="7 9" id="KW-1133">Transmembrane helix</keyword>
<evidence type="ECO:0000256" key="7">
    <source>
        <dbReference type="ARBA" id="ARBA00022989"/>
    </source>
</evidence>
<evidence type="ECO:0000256" key="3">
    <source>
        <dbReference type="ARBA" id="ARBA00022448"/>
    </source>
</evidence>
<accession>A0AAJ4W7F8</accession>
<dbReference type="GO" id="GO:1990961">
    <property type="term" value="P:xenobiotic detoxification by transmembrane export across the plasma membrane"/>
    <property type="evidence" value="ECO:0007669"/>
    <property type="project" value="UniProtKB-ARBA"/>
</dbReference>
<feature type="transmembrane region" description="Helical" evidence="9">
    <location>
        <begin position="141"/>
        <end position="162"/>
    </location>
</feature>
<organism evidence="11 12">
    <name type="scientific">Pragia fontium DSM 5563 = ATCC 49100</name>
    <dbReference type="NCBI Taxonomy" id="1122977"/>
    <lineage>
        <taxon>Bacteria</taxon>
        <taxon>Pseudomonadati</taxon>
        <taxon>Pseudomonadota</taxon>
        <taxon>Gammaproteobacteria</taxon>
        <taxon>Enterobacterales</taxon>
        <taxon>Budviciaceae</taxon>
        <taxon>Pragia</taxon>
    </lineage>
</organism>
<proteinExistence type="inferred from homology"/>
<dbReference type="Pfam" id="PF07690">
    <property type="entry name" value="MFS_1"/>
    <property type="match status" value="1"/>
</dbReference>
<feature type="transmembrane region" description="Helical" evidence="9">
    <location>
        <begin position="337"/>
        <end position="354"/>
    </location>
</feature>
<protein>
    <submittedName>
        <fullName evidence="11">MFS transporter, DHA2 family, multidrug resistance protein</fullName>
    </submittedName>
</protein>
<dbReference type="GO" id="GO:0022857">
    <property type="term" value="F:transmembrane transporter activity"/>
    <property type="evidence" value="ECO:0007669"/>
    <property type="project" value="InterPro"/>
</dbReference>
<dbReference type="FunFam" id="1.20.1720.10:FF:000002">
    <property type="entry name" value="Multidrug resistance protein B"/>
    <property type="match status" value="1"/>
</dbReference>
<dbReference type="AlphaFoldDB" id="A0AAJ4W7F8"/>
<dbReference type="GO" id="GO:0015721">
    <property type="term" value="P:bile acid and bile salt transport"/>
    <property type="evidence" value="ECO:0007669"/>
    <property type="project" value="UniProtKB-ARBA"/>
</dbReference>
<dbReference type="RefSeq" id="WP_047780209.1">
    <property type="nucleotide sequence ID" value="NZ_FOLW01000001.1"/>
</dbReference>
<evidence type="ECO:0000259" key="10">
    <source>
        <dbReference type="PROSITE" id="PS50850"/>
    </source>
</evidence>
<dbReference type="Proteomes" id="UP000226420">
    <property type="component" value="Unassembled WGS sequence"/>
</dbReference>
<feature type="transmembrane region" description="Helical" evidence="9">
    <location>
        <begin position="303"/>
        <end position="325"/>
    </location>
</feature>
<keyword evidence="6 9" id="KW-0812">Transmembrane</keyword>
<dbReference type="PANTHER" id="PTHR42718">
    <property type="entry name" value="MAJOR FACILITATOR SUPERFAMILY MULTIDRUG TRANSPORTER MFSC"/>
    <property type="match status" value="1"/>
</dbReference>
<dbReference type="PANTHER" id="PTHR42718:SF9">
    <property type="entry name" value="MAJOR FACILITATOR SUPERFAMILY MULTIDRUG TRANSPORTER MFSC"/>
    <property type="match status" value="1"/>
</dbReference>
<dbReference type="InterPro" id="IPR004638">
    <property type="entry name" value="EmrB-like"/>
</dbReference>
<feature type="transmembrane region" description="Helical" evidence="9">
    <location>
        <begin position="168"/>
        <end position="190"/>
    </location>
</feature>
<dbReference type="SUPFAM" id="SSF103473">
    <property type="entry name" value="MFS general substrate transporter"/>
    <property type="match status" value="1"/>
</dbReference>
<dbReference type="PRINTS" id="PR01036">
    <property type="entry name" value="TCRTETB"/>
</dbReference>
<dbReference type="CDD" id="cd17503">
    <property type="entry name" value="MFS_LmrB_MDR_like"/>
    <property type="match status" value="1"/>
</dbReference>
<feature type="transmembrane region" description="Helical" evidence="9">
    <location>
        <begin position="107"/>
        <end position="129"/>
    </location>
</feature>
<feature type="transmembrane region" description="Helical" evidence="9">
    <location>
        <begin position="233"/>
        <end position="252"/>
    </location>
</feature>
<feature type="transmembrane region" description="Helical" evidence="9">
    <location>
        <begin position="202"/>
        <end position="221"/>
    </location>
</feature>
<dbReference type="InterPro" id="IPR036259">
    <property type="entry name" value="MFS_trans_sf"/>
</dbReference>
<feature type="domain" description="Major facilitator superfamily (MFS) profile" evidence="10">
    <location>
        <begin position="16"/>
        <end position="504"/>
    </location>
</feature>
<feature type="transmembrane region" description="Helical" evidence="9">
    <location>
        <begin position="52"/>
        <end position="73"/>
    </location>
</feature>
<dbReference type="Gene3D" id="1.20.1250.20">
    <property type="entry name" value="MFS general substrate transporter like domains"/>
    <property type="match status" value="1"/>
</dbReference>
<dbReference type="Gene3D" id="1.20.1720.10">
    <property type="entry name" value="Multidrug resistance protein D"/>
    <property type="match status" value="1"/>
</dbReference>
<evidence type="ECO:0000313" key="11">
    <source>
        <dbReference type="EMBL" id="SFB97904.1"/>
    </source>
</evidence>
<gene>
    <name evidence="11" type="ORF">SAMN02745723_10179</name>
</gene>
<dbReference type="InterPro" id="IPR011701">
    <property type="entry name" value="MFS"/>
</dbReference>
<comment type="caution">
    <text evidence="11">The sequence shown here is derived from an EMBL/GenBank/DDBJ whole genome shotgun (WGS) entry which is preliminary data.</text>
</comment>
<dbReference type="NCBIfam" id="NF000391">
    <property type="entry name" value="EmrB"/>
    <property type="match status" value="1"/>
</dbReference>
<feature type="transmembrane region" description="Helical" evidence="9">
    <location>
        <begin position="366"/>
        <end position="388"/>
    </location>
</feature>
<dbReference type="GO" id="GO:0005886">
    <property type="term" value="C:plasma membrane"/>
    <property type="evidence" value="ECO:0007669"/>
    <property type="project" value="UniProtKB-SubCell"/>
</dbReference>
<feature type="transmembrane region" description="Helical" evidence="9">
    <location>
        <begin position="273"/>
        <end position="291"/>
    </location>
</feature>
<evidence type="ECO:0000313" key="12">
    <source>
        <dbReference type="Proteomes" id="UP000226420"/>
    </source>
</evidence>
<keyword evidence="8 9" id="KW-0472">Membrane</keyword>
<evidence type="ECO:0000256" key="1">
    <source>
        <dbReference type="ARBA" id="ARBA00004429"/>
    </source>
</evidence>
<comment type="subcellular location">
    <subcellularLocation>
        <location evidence="1">Cell inner membrane</location>
        <topology evidence="1">Multi-pass membrane protein</topology>
    </subcellularLocation>
</comment>
<evidence type="ECO:0000256" key="4">
    <source>
        <dbReference type="ARBA" id="ARBA00022475"/>
    </source>
</evidence>
<keyword evidence="3" id="KW-0813">Transport</keyword>
<keyword evidence="4" id="KW-1003">Cell membrane</keyword>
<reference evidence="11 12" key="1">
    <citation type="submission" date="2016-10" db="EMBL/GenBank/DDBJ databases">
        <authorList>
            <person name="Varghese N."/>
            <person name="Submissions S."/>
        </authorList>
    </citation>
    <scope>NUCLEOTIDE SEQUENCE [LARGE SCALE GENOMIC DNA]</scope>
    <source>
        <strain evidence="11 12">DSM 5563</strain>
    </source>
</reference>
<sequence length="516" mass="56637">MTAPLKPLEGAKLGWITLALALATFMQILDSTIANVAIPTISGDLGSSLSQGTWVITSFGVANAISIPLTGWLAKRVGEVRLFMISTTLFVIASWLCGMSHSLEMLIFSRVIQGLVAGPIMPLSQSLLLNNYPPLKRSMALALWSMTVTVAPIFGPILGGWISDNYHWGWIFYINVPVGIAVVVITWAILKDRETETEIRPIDTIGLVLLVVGIGCFQMLLDRGKELDWFHSTEIIVLSVVAVIAITFLIIWELTDDNPIIDLSLFKSRNFTIGCLCISLAFMLYIGSIVLQPQLLQVVFNYTATWAGLAAAPIGFIPLLLAPVIGKYGPKIDLRRLVTFSFVVYAVCFYWRAYTFEPAMDFSAVAWPQFIQGFAVACFFMPLTTITLSDVEPSKIAAASSLSNFLRTLAGSVGTSITTTSWSQREALHHTRLTEAINPYNPLTQQTYDSMGKMGMSQEQISAYLNNQITNQGLIMSANEFFWICGGIFLVLVMLVWFAKPPFIIGGGAHHSGGEH</sequence>
<evidence type="ECO:0000256" key="2">
    <source>
        <dbReference type="ARBA" id="ARBA00008537"/>
    </source>
</evidence>
<evidence type="ECO:0000256" key="6">
    <source>
        <dbReference type="ARBA" id="ARBA00022692"/>
    </source>
</evidence>
<feature type="transmembrane region" description="Helical" evidence="9">
    <location>
        <begin position="80"/>
        <end position="101"/>
    </location>
</feature>
<dbReference type="NCBIfam" id="TIGR00711">
    <property type="entry name" value="efflux_EmrB"/>
    <property type="match status" value="1"/>
</dbReference>
<name>A0AAJ4W7F8_9GAMM</name>
<dbReference type="InterPro" id="IPR020846">
    <property type="entry name" value="MFS_dom"/>
</dbReference>
<dbReference type="EMBL" id="FOLW01000001">
    <property type="protein sequence ID" value="SFB97904.1"/>
    <property type="molecule type" value="Genomic_DNA"/>
</dbReference>
<evidence type="ECO:0000256" key="8">
    <source>
        <dbReference type="ARBA" id="ARBA00023136"/>
    </source>
</evidence>
<comment type="similarity">
    <text evidence="2">Belongs to the major facilitator superfamily. EmrB family.</text>
</comment>
<feature type="transmembrane region" description="Helical" evidence="9">
    <location>
        <begin position="481"/>
        <end position="499"/>
    </location>
</feature>
<evidence type="ECO:0000256" key="9">
    <source>
        <dbReference type="SAM" id="Phobius"/>
    </source>
</evidence>